<dbReference type="InterPro" id="IPR006626">
    <property type="entry name" value="PbH1"/>
</dbReference>
<dbReference type="PRINTS" id="PR00364">
    <property type="entry name" value="DISEASERSIST"/>
</dbReference>
<dbReference type="Pfam" id="PF13229">
    <property type="entry name" value="Beta_helix"/>
    <property type="match status" value="2"/>
</dbReference>
<dbReference type="InterPro" id="IPR011990">
    <property type="entry name" value="TPR-like_helical_dom_sf"/>
</dbReference>
<dbReference type="GO" id="GO:0016788">
    <property type="term" value="F:hydrolase activity, acting on ester bonds"/>
    <property type="evidence" value="ECO:0007669"/>
    <property type="project" value="InterPro"/>
</dbReference>
<gene>
    <name evidence="8" type="ORF">MEDL_54392</name>
</gene>
<dbReference type="SUPFAM" id="SSF52540">
    <property type="entry name" value="P-loop containing nucleoside triphosphate hydrolases"/>
    <property type="match status" value="1"/>
</dbReference>
<comment type="caution">
    <text evidence="8">The sequence shown here is derived from an EMBL/GenBank/DDBJ whole genome shotgun (WGS) entry which is preliminary data.</text>
</comment>
<keyword evidence="6" id="KW-0175">Coiled coil</keyword>
<dbReference type="Pfam" id="PF01026">
    <property type="entry name" value="TatD_DNase"/>
    <property type="match status" value="1"/>
</dbReference>
<dbReference type="InterPro" id="IPR011050">
    <property type="entry name" value="Pectin_lyase_fold/virulence"/>
</dbReference>
<evidence type="ECO:0000256" key="3">
    <source>
        <dbReference type="ARBA" id="ARBA00022771"/>
    </source>
</evidence>
<dbReference type="PANTHER" id="PTHR47691">
    <property type="entry name" value="REGULATOR-RELATED"/>
    <property type="match status" value="1"/>
</dbReference>
<dbReference type="SUPFAM" id="SSF51556">
    <property type="entry name" value="Metallo-dependent hydrolases"/>
    <property type="match status" value="1"/>
</dbReference>
<dbReference type="InterPro" id="IPR002182">
    <property type="entry name" value="NB-ARC"/>
</dbReference>
<evidence type="ECO:0000256" key="5">
    <source>
        <dbReference type="PROSITE-ProRule" id="PRU00134"/>
    </source>
</evidence>
<dbReference type="InterPro" id="IPR002893">
    <property type="entry name" value="Znf_MYND"/>
</dbReference>
<dbReference type="InterPro" id="IPR001130">
    <property type="entry name" value="TatD-like"/>
</dbReference>
<sequence length="1918" mass="218878">MHEDDEFEPDYGPFEDELPKNDAMYIRASTKRYNKGRKCPTCAGIFTNVSRHVLRTHLPWYVAAQTACWQCKIQFAQNSVLDAHIAECHQSDIKNTSIKFSEDKYERWVNLMNGLLDVVSKELECDTLQDLCNLADKICVYPKHSEPIFQGKDLKLVSIFNATNEYVFEFGSKNIIVQPPYSIPFLLHWRILASLIQQTEMGENIISVEKIKSLRPVLEDNRIKLTFGIHPRIVEMENTSKLNEWISDLEWLLKANRVVAVGECGLDNSGRKWDVEKQIKFFEKQIVIAVKRDLPLVIHCRGDELINADLDDNQKRWLIICICIQTVLSPTLRNYMEPVVHNLYNSLQKTHGIQTQAYPIQLKKYPKSAKTFLNYEAINNNRLIPRVRRKPDVRKYDFKVLNHVDFSKLFLKSFMAHYTAFDETCDLSAILGIIISVDKFPQIVQNVALKVRSELRNPWAHCNFDEWDTIKYQTVFQLMHQLVVCLQLNTADEVNIAAELTKWEKNGFMFLQGYAVDLQVVTDIRQQTRALADYSLKMKSGLDSTFIEVHESLHKINEEIAFACSRFSIIESKQNRQETVIDNLNEGISVLYDRTLAIEMVQTHHGTTIKEQNADISTINNNVDILKTGNESTAKKVNELENENQKINEVISHIKIDITEIKDDINDFRNYLPLSRPCGKTFFIHPIDQNIFVARETELCKIKEIVLCNSNRNHTLVICGLGGCGKTTLAIEFAWRSHEFYPAGVFWMSAETQDTLEDSLTTLAIDVDTTGKDFRETFKRTLKWLSCLNERWLLIVDNVDEEYLSDNTKELLVGTWKRNTRGHLIITSRREPNEIEESIVVKFEDCIILNVFEAQEGLHFLKNRTGKCSDSEDGIVISLVKELGGLPLALEQAGAHIKSIKCSFADYVIKFEKKRLKLLKAAPSVRNISKDRLAITTTWQLNIDYITRQSENEGLGSAAVTIMEIASFLFADDINIGSPHVNDSNLVEVLEDEMGCRQIIEILTRFSLFQRINDSSLSVHRLVQEVIRENMQVEHRSLLLHHALRMLKKALDSSQSPADVLIDDHLRKSERISLVKWSKFAANANAIKVYILNIRKEDTKDDQLFFDNEMLMVLQTTALYHSIHQRQAIALADQEQMVRIMTTLPVDTKYYNDLTRIKIPLLQSDRETLLNSLVSVIPVENEEIPNSKSAVASRVETLRIIGNEAFKEKRYQDAIRYYTEGIRSCPVENIDSRFFSNRSLGYIKIRDFEHAFSDANRCIEIAPDNWKGYNWKAYAVSGLIKNGLFPPAMQAMGLASACIASHKYPPCLLKYNMKICYPIVYYKMVKRPECLLQDMMSLFDRPYTTLLLRKGRYVFNAPLITTQSIQVIGIEDGVEFNTGEYFDINCAPKWFSDDIEPEQTINIHFENISFVSGNQITVNKNTVATFYKCKFTNGRKGCEAAPKCTGNDGCVNPEKCKQAYRESLSVFWSVPVGQSGSAGIGVYDGGTAYIDSCMLNRCGGGGVLSHGKGSLIDIRNCTVQNMRHVGIEARDEGAVKDRKNNISENQSHGIAIGPNSYAYIEENIIQGNGAEGILSARVLDSKESLQMNERCQNRGVLTKNHIGQNGLCGVSCDGGFFEIKGNRIFANHLWGMFVKMQSNAFILNNEIFDNKCGGIRIGHNHTARVIIDGNTIRDHIGPGIYTVNPEEGLNNKLQTSKKFFFVRNGEIFGYSLPPIITSTNFLRNNEKGTQHPTDVVQLVEACGYCRRVSHNLKACSKCKKATYCSKECQTKHWSRHKIMCKLLNSSFVVEVQMSETEPNHLGAPPVQLPPNKIKIMNNTRTFNPKLIGIREGIPPDRKSYKRFIVKIQAGKEYEFYDPNQKLMVYDQTVTLDIQFTNPTLYHICQECGVLAGAKFSVKKIFCWASFKKQRENPLFLYR</sequence>
<protein>
    <recommendedName>
        <fullName evidence="7">MYND-type domain-containing protein</fullName>
    </recommendedName>
</protein>
<dbReference type="SUPFAM" id="SSF144232">
    <property type="entry name" value="HIT/MYND zinc finger-like"/>
    <property type="match status" value="1"/>
</dbReference>
<dbReference type="InterPro" id="IPR012334">
    <property type="entry name" value="Pectin_lyas_fold"/>
</dbReference>
<dbReference type="SMART" id="SM00710">
    <property type="entry name" value="PbH1"/>
    <property type="match status" value="5"/>
</dbReference>
<evidence type="ECO:0000313" key="9">
    <source>
        <dbReference type="Proteomes" id="UP000683360"/>
    </source>
</evidence>
<dbReference type="PROSITE" id="PS00028">
    <property type="entry name" value="ZINC_FINGER_C2H2_1"/>
    <property type="match status" value="1"/>
</dbReference>
<comment type="similarity">
    <text evidence="1">Belongs to the metallo-dependent hydrolases superfamily. TatD-type hydrolase family.</text>
</comment>
<dbReference type="PROSITE" id="PS01360">
    <property type="entry name" value="ZF_MYND_1"/>
    <property type="match status" value="1"/>
</dbReference>
<dbReference type="Gene3D" id="2.160.20.10">
    <property type="entry name" value="Single-stranded right-handed beta-helix, Pectin lyase-like"/>
    <property type="match status" value="2"/>
</dbReference>
<dbReference type="PANTHER" id="PTHR47691:SF3">
    <property type="entry name" value="HTH-TYPE TRANSCRIPTIONAL REGULATOR RV0890C-RELATED"/>
    <property type="match status" value="1"/>
</dbReference>
<organism evidence="8 9">
    <name type="scientific">Mytilus edulis</name>
    <name type="common">Blue mussel</name>
    <dbReference type="NCBI Taxonomy" id="6550"/>
    <lineage>
        <taxon>Eukaryota</taxon>
        <taxon>Metazoa</taxon>
        <taxon>Spiralia</taxon>
        <taxon>Lophotrochozoa</taxon>
        <taxon>Mollusca</taxon>
        <taxon>Bivalvia</taxon>
        <taxon>Autobranchia</taxon>
        <taxon>Pteriomorphia</taxon>
        <taxon>Mytilida</taxon>
        <taxon>Mytiloidea</taxon>
        <taxon>Mytilidae</taxon>
        <taxon>Mytilinae</taxon>
        <taxon>Mytilus</taxon>
    </lineage>
</organism>
<evidence type="ECO:0000256" key="6">
    <source>
        <dbReference type="SAM" id="Coils"/>
    </source>
</evidence>
<dbReference type="InterPro" id="IPR032466">
    <property type="entry name" value="Metal_Hydrolase"/>
</dbReference>
<dbReference type="Gene3D" id="3.20.20.140">
    <property type="entry name" value="Metal-dependent hydrolases"/>
    <property type="match status" value="1"/>
</dbReference>
<dbReference type="SUPFAM" id="SSF51126">
    <property type="entry name" value="Pectin lyase-like"/>
    <property type="match status" value="1"/>
</dbReference>
<dbReference type="InterPro" id="IPR019734">
    <property type="entry name" value="TPR_rpt"/>
</dbReference>
<name>A0A8S3UID7_MYTED</name>
<dbReference type="Gene3D" id="1.25.40.10">
    <property type="entry name" value="Tetratricopeptide repeat domain"/>
    <property type="match status" value="1"/>
</dbReference>
<evidence type="ECO:0000259" key="7">
    <source>
        <dbReference type="PROSITE" id="PS50865"/>
    </source>
</evidence>
<dbReference type="InterPro" id="IPR013087">
    <property type="entry name" value="Znf_C2H2_type"/>
</dbReference>
<dbReference type="Pfam" id="PF00931">
    <property type="entry name" value="NB-ARC"/>
    <property type="match status" value="1"/>
</dbReference>
<reference evidence="8" key="1">
    <citation type="submission" date="2021-03" db="EMBL/GenBank/DDBJ databases">
        <authorList>
            <person name="Bekaert M."/>
        </authorList>
    </citation>
    <scope>NUCLEOTIDE SEQUENCE</scope>
</reference>
<dbReference type="InterPro" id="IPR027417">
    <property type="entry name" value="P-loop_NTPase"/>
</dbReference>
<evidence type="ECO:0000256" key="2">
    <source>
        <dbReference type="ARBA" id="ARBA00022723"/>
    </source>
</evidence>
<dbReference type="OrthoDB" id="6088515at2759"/>
<dbReference type="SUPFAM" id="SSF48452">
    <property type="entry name" value="TPR-like"/>
    <property type="match status" value="1"/>
</dbReference>
<feature type="coiled-coil region" evidence="6">
    <location>
        <begin position="623"/>
        <end position="657"/>
    </location>
</feature>
<dbReference type="SMART" id="SM00028">
    <property type="entry name" value="TPR"/>
    <property type="match status" value="2"/>
</dbReference>
<evidence type="ECO:0000313" key="8">
    <source>
        <dbReference type="EMBL" id="CAG2242227.1"/>
    </source>
</evidence>
<keyword evidence="3 5" id="KW-0863">Zinc-finger</keyword>
<evidence type="ECO:0000256" key="1">
    <source>
        <dbReference type="ARBA" id="ARBA00009275"/>
    </source>
</evidence>
<dbReference type="Gene3D" id="3.40.50.300">
    <property type="entry name" value="P-loop containing nucleotide triphosphate hydrolases"/>
    <property type="match status" value="1"/>
</dbReference>
<feature type="domain" description="MYND-type" evidence="7">
    <location>
        <begin position="1742"/>
        <end position="1780"/>
    </location>
</feature>
<dbReference type="GO" id="GO:0008270">
    <property type="term" value="F:zinc ion binding"/>
    <property type="evidence" value="ECO:0007669"/>
    <property type="project" value="UniProtKB-KW"/>
</dbReference>
<proteinExistence type="inferred from homology"/>
<keyword evidence="2" id="KW-0479">Metal-binding</keyword>
<accession>A0A8S3UID7</accession>
<dbReference type="Proteomes" id="UP000683360">
    <property type="component" value="Unassembled WGS sequence"/>
</dbReference>
<dbReference type="Pfam" id="PF01753">
    <property type="entry name" value="zf-MYND"/>
    <property type="match status" value="1"/>
</dbReference>
<dbReference type="PROSITE" id="PS50865">
    <property type="entry name" value="ZF_MYND_2"/>
    <property type="match status" value="1"/>
</dbReference>
<dbReference type="Gene3D" id="6.10.140.2220">
    <property type="match status" value="1"/>
</dbReference>
<dbReference type="GO" id="GO:0043531">
    <property type="term" value="F:ADP binding"/>
    <property type="evidence" value="ECO:0007669"/>
    <property type="project" value="InterPro"/>
</dbReference>
<dbReference type="InterPro" id="IPR039448">
    <property type="entry name" value="Beta_helix"/>
</dbReference>
<evidence type="ECO:0000256" key="4">
    <source>
        <dbReference type="ARBA" id="ARBA00022833"/>
    </source>
</evidence>
<keyword evidence="4" id="KW-0862">Zinc</keyword>
<dbReference type="EMBL" id="CAJPWZ010002637">
    <property type="protein sequence ID" value="CAG2242227.1"/>
    <property type="molecule type" value="Genomic_DNA"/>
</dbReference>
<keyword evidence="9" id="KW-1185">Reference proteome</keyword>